<evidence type="ECO:0000256" key="1">
    <source>
        <dbReference type="SAM" id="MobiDB-lite"/>
    </source>
</evidence>
<dbReference type="STRING" id="1333845.SAMN04487895_102391"/>
<dbReference type="RefSeq" id="WP_036596814.1">
    <property type="nucleotide sequence ID" value="NZ_CP076607.1"/>
</dbReference>
<protein>
    <submittedName>
        <fullName evidence="5">FMN-binding domain-containing protein</fullName>
    </submittedName>
    <submittedName>
        <fullName evidence="4">FMN-binding protein</fullName>
    </submittedName>
</protein>
<evidence type="ECO:0000259" key="3">
    <source>
        <dbReference type="SMART" id="SM00900"/>
    </source>
</evidence>
<name>A0A1H8IYW0_9BACL</name>
<evidence type="ECO:0000313" key="7">
    <source>
        <dbReference type="Proteomes" id="UP000683429"/>
    </source>
</evidence>
<dbReference type="InterPro" id="IPR007329">
    <property type="entry name" value="FMN-bd"/>
</dbReference>
<dbReference type="Gene3D" id="3.90.1010.20">
    <property type="match status" value="1"/>
</dbReference>
<accession>A0A1H8IYW0</accession>
<feature type="chain" id="PRO_5039671339" evidence="2">
    <location>
        <begin position="22"/>
        <end position="162"/>
    </location>
</feature>
<dbReference type="AlphaFoldDB" id="A0A1H8IYW0"/>
<dbReference type="Pfam" id="PF04205">
    <property type="entry name" value="FMN_bind"/>
    <property type="match status" value="1"/>
</dbReference>
<feature type="compositionally biased region" description="Polar residues" evidence="1">
    <location>
        <begin position="43"/>
        <end position="79"/>
    </location>
</feature>
<dbReference type="GO" id="GO:0010181">
    <property type="term" value="F:FMN binding"/>
    <property type="evidence" value="ECO:0007669"/>
    <property type="project" value="InterPro"/>
</dbReference>
<evidence type="ECO:0000313" key="4">
    <source>
        <dbReference type="EMBL" id="QWU16135.1"/>
    </source>
</evidence>
<dbReference type="GO" id="GO:0016020">
    <property type="term" value="C:membrane"/>
    <property type="evidence" value="ECO:0007669"/>
    <property type="project" value="InterPro"/>
</dbReference>
<dbReference type="EMBL" id="CP076607">
    <property type="protein sequence ID" value="QWU16135.1"/>
    <property type="molecule type" value="Genomic_DNA"/>
</dbReference>
<keyword evidence="7" id="KW-1185">Reference proteome</keyword>
<dbReference type="EMBL" id="FODH01000002">
    <property type="protein sequence ID" value="SEN73539.1"/>
    <property type="molecule type" value="Genomic_DNA"/>
</dbReference>
<evidence type="ECO:0000313" key="6">
    <source>
        <dbReference type="Proteomes" id="UP000198809"/>
    </source>
</evidence>
<reference evidence="5 6" key="1">
    <citation type="submission" date="2016-10" db="EMBL/GenBank/DDBJ databases">
        <authorList>
            <person name="de Groot N.N."/>
        </authorList>
    </citation>
    <scope>NUCLEOTIDE SEQUENCE [LARGE SCALE GENOMIC DNA]</scope>
    <source>
        <strain evidence="5 6">CGMCC 1.10238</strain>
    </source>
</reference>
<feature type="domain" description="FMN-binding" evidence="3">
    <location>
        <begin position="88"/>
        <end position="159"/>
    </location>
</feature>
<gene>
    <name evidence="4" type="ORF">KP014_02350</name>
    <name evidence="5" type="ORF">SAMN04487895_102391</name>
</gene>
<dbReference type="SMART" id="SM00900">
    <property type="entry name" value="FMN_bind"/>
    <property type="match status" value="1"/>
</dbReference>
<proteinExistence type="predicted"/>
<feature type="signal peptide" evidence="2">
    <location>
        <begin position="1"/>
        <end position="21"/>
    </location>
</feature>
<dbReference type="Proteomes" id="UP000198809">
    <property type="component" value="Unassembled WGS sequence"/>
</dbReference>
<keyword evidence="2" id="KW-0732">Signal</keyword>
<dbReference type="Proteomes" id="UP000683429">
    <property type="component" value="Chromosome"/>
</dbReference>
<dbReference type="OrthoDB" id="2375608at2"/>
<evidence type="ECO:0000256" key="2">
    <source>
        <dbReference type="SAM" id="SignalP"/>
    </source>
</evidence>
<organism evidence="5 6">
    <name type="scientific">Paenibacillus sophorae</name>
    <dbReference type="NCBI Taxonomy" id="1333845"/>
    <lineage>
        <taxon>Bacteria</taxon>
        <taxon>Bacillati</taxon>
        <taxon>Bacillota</taxon>
        <taxon>Bacilli</taxon>
        <taxon>Bacillales</taxon>
        <taxon>Paenibacillaceae</taxon>
        <taxon>Paenibacillus</taxon>
    </lineage>
</organism>
<reference evidence="4 7" key="2">
    <citation type="submission" date="2021-06" db="EMBL/GenBank/DDBJ databases">
        <title>Whole genome sequence of Paenibacillus sophorae DSM23020 for comparative genomics.</title>
        <authorList>
            <person name="Kim M.-J."/>
            <person name="Lee G."/>
            <person name="Shin J.-H."/>
        </authorList>
    </citation>
    <scope>NUCLEOTIDE SEQUENCE [LARGE SCALE GENOMIC DNA]</scope>
    <source>
        <strain evidence="4 7">DSM 23020</strain>
    </source>
</reference>
<evidence type="ECO:0000313" key="5">
    <source>
        <dbReference type="EMBL" id="SEN73539.1"/>
    </source>
</evidence>
<sequence>MAKMKRKWVVLCSSAVAAVYATGYFITDTQASVQPPPPVSYEVNGQQSELNGGQSSVNSGQANGTSTDSVQTERVYTDGTYTGMGSNRFGSIEVQITISNDQITDVEISNFTMSYPESDVAGLPDEVLSIQSAEVANVSGATYSTRAFKDAVQEALSQAQNA</sequence>
<feature type="region of interest" description="Disordered" evidence="1">
    <location>
        <begin position="32"/>
        <end position="79"/>
    </location>
</feature>